<dbReference type="EMBL" id="SRPS01000102">
    <property type="protein sequence ID" value="KAG5968732.1"/>
    <property type="molecule type" value="Genomic_DNA"/>
</dbReference>
<name>A0A9P7MT74_9HYPO</name>
<proteinExistence type="predicted"/>
<dbReference type="GO" id="GO:0000171">
    <property type="term" value="F:ribonuclease MRP activity"/>
    <property type="evidence" value="ECO:0007669"/>
    <property type="project" value="TreeGrafter"/>
</dbReference>
<evidence type="ECO:0000313" key="4">
    <source>
        <dbReference type="Proteomes" id="UP000742024"/>
    </source>
</evidence>
<accession>A0A9P7MT74</accession>
<dbReference type="PANTHER" id="PTHR28173">
    <property type="entry name" value="RIBONUCLEASES P/MRP PROTEIN SUBUNIT POP8"/>
    <property type="match status" value="1"/>
</dbReference>
<dbReference type="GO" id="GO:0000172">
    <property type="term" value="C:ribonuclease MRP complex"/>
    <property type="evidence" value="ECO:0007669"/>
    <property type="project" value="InterPro"/>
</dbReference>
<comment type="caution">
    <text evidence="3">The sequence shown here is derived from an EMBL/GenBank/DDBJ whole genome shotgun (WGS) entry which is preliminary data.</text>
</comment>
<dbReference type="OrthoDB" id="5530243at2759"/>
<dbReference type="GO" id="GO:0008033">
    <property type="term" value="P:tRNA processing"/>
    <property type="evidence" value="ECO:0007669"/>
    <property type="project" value="InterPro"/>
</dbReference>
<evidence type="ECO:0000313" key="5">
    <source>
        <dbReference type="Proteomes" id="UP000784919"/>
    </source>
</evidence>
<dbReference type="InterPro" id="IPR049128">
    <property type="entry name" value="Pop8-like_dom"/>
</dbReference>
<gene>
    <name evidence="3" type="ORF">E4U56_000275</name>
    <name evidence="2" type="ORF">E4U57_002056</name>
</gene>
<evidence type="ECO:0000259" key="1">
    <source>
        <dbReference type="Pfam" id="PF20976"/>
    </source>
</evidence>
<reference evidence="3 4" key="1">
    <citation type="journal article" date="2020" name="bioRxiv">
        <title>Whole genome comparisons of ergot fungi reveals the divergence and evolution of species within the genus Claviceps are the result of varying mechanisms driving genome evolution and host range expansion.</title>
        <authorList>
            <person name="Wyka S.A."/>
            <person name="Mondo S.J."/>
            <person name="Liu M."/>
            <person name="Dettman J."/>
            <person name="Nalam V."/>
            <person name="Broders K.D."/>
        </authorList>
    </citation>
    <scope>NUCLEOTIDE SEQUENCE</scope>
    <source>
        <strain evidence="3">CCC 1102</strain>
        <strain evidence="2 4">LM583</strain>
    </source>
</reference>
<feature type="domain" description="Ribonucleases P/MRP subunit Pop8-like" evidence="1">
    <location>
        <begin position="23"/>
        <end position="96"/>
    </location>
</feature>
<keyword evidence="4" id="KW-1185">Reference proteome</keyword>
<protein>
    <recommendedName>
        <fullName evidence="1">Ribonucleases P/MRP subunit Pop8-like domain-containing protein</fullName>
    </recommendedName>
</protein>
<dbReference type="GO" id="GO:0034965">
    <property type="term" value="P:intronic box C/D snoRNA processing"/>
    <property type="evidence" value="ECO:0007669"/>
    <property type="project" value="TreeGrafter"/>
</dbReference>
<evidence type="ECO:0000313" key="2">
    <source>
        <dbReference type="EMBL" id="KAG5957094.1"/>
    </source>
</evidence>
<dbReference type="GO" id="GO:0004526">
    <property type="term" value="F:ribonuclease P activity"/>
    <property type="evidence" value="ECO:0007669"/>
    <property type="project" value="TreeGrafter"/>
</dbReference>
<dbReference type="Proteomes" id="UP000742024">
    <property type="component" value="Unassembled WGS sequence"/>
</dbReference>
<sequence length="142" mass="15828">MSEHSQDFTHTTHTFTIPLAEQPWSYAYLELATDGPQTITLDNLMVKSYMTAALTQFLGLTGSAIPIDILKAQDSTCWVRLPREDMDSFAAAITAYRGSREGDTQYVLRMKGSSNWLGLLLGQVAQEEVFRGEEEKFAAAKD</sequence>
<dbReference type="GO" id="GO:0000294">
    <property type="term" value="P:nuclear-transcribed mRNA catabolic process, RNase MRP-dependent"/>
    <property type="evidence" value="ECO:0007669"/>
    <property type="project" value="TreeGrafter"/>
</dbReference>
<dbReference type="GO" id="GO:0005655">
    <property type="term" value="C:nucleolar ribonuclease P complex"/>
    <property type="evidence" value="ECO:0007669"/>
    <property type="project" value="InterPro"/>
</dbReference>
<dbReference type="InterPro" id="IPR020347">
    <property type="entry name" value="Pop8"/>
</dbReference>
<dbReference type="Pfam" id="PF20976">
    <property type="entry name" value="Pop8"/>
    <property type="match status" value="1"/>
</dbReference>
<dbReference type="EMBL" id="SRPR01000181">
    <property type="protein sequence ID" value="KAG5957094.1"/>
    <property type="molecule type" value="Genomic_DNA"/>
</dbReference>
<evidence type="ECO:0000313" key="3">
    <source>
        <dbReference type="EMBL" id="KAG5968732.1"/>
    </source>
</evidence>
<dbReference type="PANTHER" id="PTHR28173:SF1">
    <property type="entry name" value="RIBONUCLEASES P_MRP PROTEIN SUBUNIT POP8"/>
    <property type="match status" value="1"/>
</dbReference>
<dbReference type="AlphaFoldDB" id="A0A9P7MT74"/>
<organism evidence="3 5">
    <name type="scientific">Claviceps arundinis</name>
    <dbReference type="NCBI Taxonomy" id="1623583"/>
    <lineage>
        <taxon>Eukaryota</taxon>
        <taxon>Fungi</taxon>
        <taxon>Dikarya</taxon>
        <taxon>Ascomycota</taxon>
        <taxon>Pezizomycotina</taxon>
        <taxon>Sordariomycetes</taxon>
        <taxon>Hypocreomycetidae</taxon>
        <taxon>Hypocreales</taxon>
        <taxon>Clavicipitaceae</taxon>
        <taxon>Claviceps</taxon>
    </lineage>
</organism>
<dbReference type="Proteomes" id="UP000784919">
    <property type="component" value="Unassembled WGS sequence"/>
</dbReference>